<protein>
    <recommendedName>
        <fullName evidence="3">DUF6593 domain-containing protein</fullName>
    </recommendedName>
</protein>
<feature type="transmembrane region" description="Helical" evidence="2">
    <location>
        <begin position="77"/>
        <end position="95"/>
    </location>
</feature>
<evidence type="ECO:0000256" key="2">
    <source>
        <dbReference type="SAM" id="Phobius"/>
    </source>
</evidence>
<dbReference type="EMBL" id="KZ301979">
    <property type="protein sequence ID" value="PFH52472.1"/>
    <property type="molecule type" value="Genomic_DNA"/>
</dbReference>
<evidence type="ECO:0000313" key="5">
    <source>
        <dbReference type="Proteomes" id="UP000242287"/>
    </source>
</evidence>
<dbReference type="InterPro" id="IPR046528">
    <property type="entry name" value="DUF6593"/>
</dbReference>
<dbReference type="OrthoDB" id="2798132at2759"/>
<keyword evidence="2" id="KW-0812">Transmembrane</keyword>
<organism evidence="4 5">
    <name type="scientific">Amanita thiersii Skay4041</name>
    <dbReference type="NCBI Taxonomy" id="703135"/>
    <lineage>
        <taxon>Eukaryota</taxon>
        <taxon>Fungi</taxon>
        <taxon>Dikarya</taxon>
        <taxon>Basidiomycota</taxon>
        <taxon>Agaricomycotina</taxon>
        <taxon>Agaricomycetes</taxon>
        <taxon>Agaricomycetidae</taxon>
        <taxon>Agaricales</taxon>
        <taxon>Pluteineae</taxon>
        <taxon>Amanitaceae</taxon>
        <taxon>Amanita</taxon>
    </lineage>
</organism>
<dbReference type="AlphaFoldDB" id="A0A2A9NXI0"/>
<proteinExistence type="predicted"/>
<evidence type="ECO:0000259" key="3">
    <source>
        <dbReference type="Pfam" id="PF20236"/>
    </source>
</evidence>
<feature type="domain" description="DUF6593" evidence="3">
    <location>
        <begin position="9"/>
        <end position="181"/>
    </location>
</feature>
<evidence type="ECO:0000256" key="1">
    <source>
        <dbReference type="SAM" id="MobiDB-lite"/>
    </source>
</evidence>
<accession>A0A2A9NXI0</accession>
<dbReference type="Pfam" id="PF20236">
    <property type="entry name" value="DUF6593"/>
    <property type="match status" value="1"/>
</dbReference>
<keyword evidence="2" id="KW-0472">Membrane</keyword>
<keyword evidence="5" id="KW-1185">Reference proteome</keyword>
<keyword evidence="2" id="KW-1133">Transmembrane helix</keyword>
<evidence type="ECO:0000313" key="4">
    <source>
        <dbReference type="EMBL" id="PFH52472.1"/>
    </source>
</evidence>
<gene>
    <name evidence="4" type="ORF">AMATHDRAFT_2195</name>
</gene>
<reference evidence="4 5" key="1">
    <citation type="submission" date="2014-02" db="EMBL/GenBank/DDBJ databases">
        <title>Transposable element dynamics among asymbiotic and ectomycorrhizal Amanita fungi.</title>
        <authorList>
            <consortium name="DOE Joint Genome Institute"/>
            <person name="Hess J."/>
            <person name="Skrede I."/>
            <person name="Wolfe B."/>
            <person name="LaButti K."/>
            <person name="Ohm R.A."/>
            <person name="Grigoriev I.V."/>
            <person name="Pringle A."/>
        </authorList>
    </citation>
    <scope>NUCLEOTIDE SEQUENCE [LARGE SCALE GENOMIC DNA]</scope>
    <source>
        <strain evidence="4 5">SKay4041</strain>
    </source>
</reference>
<feature type="region of interest" description="Disordered" evidence="1">
    <location>
        <begin position="182"/>
        <end position="209"/>
    </location>
</feature>
<sequence length="209" mass="23103">MDLYFTHEDPTNTVLVSANGVAHYQIRTNSGKPKISVLQRPAETEEESLVAEIEWRRWDAPTVVRSPLLGGGLSGELMGTTGGFGFGVLLSRFLVRKSRFGRSRYFVGNDKHEYRWKCVKGVGLLLTHVGTNEEVACFSRAFAEEGLFAGEKRAVLHIHPTTLDIDLIILTFLIMEKKRRDRSGDGTRAPYDEDPLGDGCMSGGEAGEA</sequence>
<feature type="compositionally biased region" description="Gly residues" evidence="1">
    <location>
        <begin position="200"/>
        <end position="209"/>
    </location>
</feature>
<dbReference type="Proteomes" id="UP000242287">
    <property type="component" value="Unassembled WGS sequence"/>
</dbReference>
<name>A0A2A9NXI0_9AGAR</name>